<organism evidence="1 2">
    <name type="scientific">Neisseria arctica</name>
    <dbReference type="NCBI Taxonomy" id="1470200"/>
    <lineage>
        <taxon>Bacteria</taxon>
        <taxon>Pseudomonadati</taxon>
        <taxon>Pseudomonadota</taxon>
        <taxon>Betaproteobacteria</taxon>
        <taxon>Neisseriales</taxon>
        <taxon>Neisseriaceae</taxon>
        <taxon>Neisseria</taxon>
    </lineage>
</organism>
<comment type="caution">
    <text evidence="1">The sequence shown here is derived from an EMBL/GenBank/DDBJ whole genome shotgun (WGS) entry which is preliminary data.</text>
</comment>
<keyword evidence="2" id="KW-1185">Reference proteome</keyword>
<dbReference type="Gene3D" id="1.10.132.80">
    <property type="match status" value="1"/>
</dbReference>
<accession>A0A0J1C4M2</accession>
<sequence>MAEEAKRPVGRPSGFKQEYLEAAAHYLKGGFIECGDRVPTVAGLACFIGTSNRQVCRWASEHEEFRHALEAIKTAQEKLLINGGLSGDYNATIVKLMLANHGYSDKVENNHTSSDGSMTPVTKIELVPKS</sequence>
<dbReference type="InterPro" id="IPR032066">
    <property type="entry name" value="GP3_package"/>
</dbReference>
<dbReference type="OrthoDB" id="8613077at2"/>
<dbReference type="RefSeq" id="WP_047760493.1">
    <property type="nucleotide sequence ID" value="NZ_CP091510.1"/>
</dbReference>
<evidence type="ECO:0008006" key="3">
    <source>
        <dbReference type="Google" id="ProtNLM"/>
    </source>
</evidence>
<dbReference type="Pfam" id="PF16677">
    <property type="entry name" value="GP3_package"/>
    <property type="match status" value="1"/>
</dbReference>
<evidence type="ECO:0000313" key="2">
    <source>
        <dbReference type="Proteomes" id="UP000036027"/>
    </source>
</evidence>
<evidence type="ECO:0000313" key="1">
    <source>
        <dbReference type="EMBL" id="KLT73263.1"/>
    </source>
</evidence>
<dbReference type="STRING" id="1470200.PL75_03290"/>
<proteinExistence type="predicted"/>
<name>A0A0J1C4M2_9NEIS</name>
<protein>
    <recommendedName>
        <fullName evidence="3">Terminase small subunit</fullName>
    </recommendedName>
</protein>
<reference evidence="1 2" key="1">
    <citation type="submission" date="2014-11" db="EMBL/GenBank/DDBJ databases">
        <title>Genome of a novel goose pathogen.</title>
        <authorList>
            <person name="Hansen C.M."/>
            <person name="Hueffer K."/>
            <person name="Choi S.C."/>
        </authorList>
    </citation>
    <scope>NUCLEOTIDE SEQUENCE [LARGE SCALE GENOMIC DNA]</scope>
    <source>
        <strain evidence="1 2">KH1503</strain>
    </source>
</reference>
<dbReference type="PATRIC" id="fig|1470200.3.peg.1769"/>
<gene>
    <name evidence="1" type="ORF">PL75_03290</name>
</gene>
<dbReference type="AlphaFoldDB" id="A0A0J1C4M2"/>
<dbReference type="EMBL" id="JTDO01000004">
    <property type="protein sequence ID" value="KLT73263.1"/>
    <property type="molecule type" value="Genomic_DNA"/>
</dbReference>
<dbReference type="Proteomes" id="UP000036027">
    <property type="component" value="Unassembled WGS sequence"/>
</dbReference>